<organism evidence="4 5">
    <name type="scientific">Halococcus hamelinensis 100A6</name>
    <dbReference type="NCBI Taxonomy" id="1132509"/>
    <lineage>
        <taxon>Archaea</taxon>
        <taxon>Methanobacteriati</taxon>
        <taxon>Methanobacteriota</taxon>
        <taxon>Stenosarchaea group</taxon>
        <taxon>Halobacteria</taxon>
        <taxon>Halobacteriales</taxon>
        <taxon>Halococcaceae</taxon>
        <taxon>Halococcus</taxon>
    </lineage>
</organism>
<comment type="caution">
    <text evidence="4">The sequence shown here is derived from an EMBL/GenBank/DDBJ whole genome shotgun (WGS) entry which is preliminary data.</text>
</comment>
<dbReference type="PANTHER" id="PTHR43584:SF8">
    <property type="entry name" value="N-ACETYLMURAMATE ALPHA-1-PHOSPHATE URIDYLYLTRANSFERASE"/>
    <property type="match status" value="1"/>
</dbReference>
<dbReference type="SUPFAM" id="SSF53448">
    <property type="entry name" value="Nucleotide-diphospho-sugar transferases"/>
    <property type="match status" value="1"/>
</dbReference>
<dbReference type="AlphaFoldDB" id="M0M175"/>
<accession>M0M175</accession>
<dbReference type="InterPro" id="IPR005835">
    <property type="entry name" value="NTP_transferase_dom"/>
</dbReference>
<dbReference type="InterPro" id="IPR050065">
    <property type="entry name" value="GlmU-like"/>
</dbReference>
<evidence type="ECO:0000313" key="4">
    <source>
        <dbReference type="EMBL" id="EMA39173.1"/>
    </source>
</evidence>
<dbReference type="Gene3D" id="3.90.550.10">
    <property type="entry name" value="Spore Coat Polysaccharide Biosynthesis Protein SpsA, Chain A"/>
    <property type="match status" value="1"/>
</dbReference>
<keyword evidence="5" id="KW-1185">Reference proteome</keyword>
<protein>
    <submittedName>
        <fullName evidence="4">Glucose-1-phosphate thymidylyltransferase</fullName>
    </submittedName>
</protein>
<keyword evidence="2" id="KW-0548">Nucleotidyltransferase</keyword>
<evidence type="ECO:0000256" key="2">
    <source>
        <dbReference type="ARBA" id="ARBA00022695"/>
    </source>
</evidence>
<dbReference type="Proteomes" id="UP000011566">
    <property type="component" value="Unassembled WGS sequence"/>
</dbReference>
<dbReference type="GO" id="GO:0016779">
    <property type="term" value="F:nucleotidyltransferase activity"/>
    <property type="evidence" value="ECO:0007669"/>
    <property type="project" value="UniProtKB-KW"/>
</dbReference>
<dbReference type="Pfam" id="PF00483">
    <property type="entry name" value="NTP_transferase"/>
    <property type="match status" value="1"/>
</dbReference>
<dbReference type="InterPro" id="IPR029044">
    <property type="entry name" value="Nucleotide-diphossugar_trans"/>
</dbReference>
<dbReference type="PATRIC" id="fig|1132509.6.peg.1505"/>
<gene>
    <name evidence="4" type="ORF">C447_06643</name>
</gene>
<evidence type="ECO:0000313" key="5">
    <source>
        <dbReference type="Proteomes" id="UP000011566"/>
    </source>
</evidence>
<dbReference type="RefSeq" id="WP_007692115.1">
    <property type="nucleotide sequence ID" value="NZ_AJRK01000452.1"/>
</dbReference>
<dbReference type="OrthoDB" id="15372at2157"/>
<sequence>MKGVVLAAGEGTRLRPLTAETPKGLLDVGGRPILTHCFERLVDLGVTEVVVVVGYEGGQIRERYGEAFAGVPIRYAVQHERDGMAHALLAAEEHLDGPFVVMDGDGVVSCDLRRLVERHRDPAVDGTVLVEEAPASAAREKMVCVLDANDELVGWENKPEDPPDPSLVAASVQTATPALLDACRAVERSSRGEFEMSDAIGRRIADGARIVGVRCDGWLVNVNTPADLARANELVRERD</sequence>
<name>M0M175_9EURY</name>
<feature type="domain" description="Nucleotidyl transferase" evidence="3">
    <location>
        <begin position="2"/>
        <end position="233"/>
    </location>
</feature>
<proteinExistence type="predicted"/>
<dbReference type="eggNOG" id="arCOG00664">
    <property type="taxonomic scope" value="Archaea"/>
</dbReference>
<keyword evidence="1 4" id="KW-0808">Transferase</keyword>
<dbReference type="PANTHER" id="PTHR43584">
    <property type="entry name" value="NUCLEOTIDYL TRANSFERASE"/>
    <property type="match status" value="1"/>
</dbReference>
<reference evidence="4 5" key="1">
    <citation type="journal article" date="2014" name="PLoS Genet.">
        <title>Phylogenetically driven sequencing of extremely halophilic archaea reveals strategies for static and dynamic osmo-response.</title>
        <authorList>
            <person name="Becker E.A."/>
            <person name="Seitzer P.M."/>
            <person name="Tritt A."/>
            <person name="Larsen D."/>
            <person name="Krusor M."/>
            <person name="Yao A.I."/>
            <person name="Wu D."/>
            <person name="Madern D."/>
            <person name="Eisen J.A."/>
            <person name="Darling A.E."/>
            <person name="Facciotti M.T."/>
        </authorList>
    </citation>
    <scope>NUCLEOTIDE SEQUENCE [LARGE SCALE GENOMIC DNA]</scope>
    <source>
        <strain evidence="4 5">100A6</strain>
    </source>
</reference>
<evidence type="ECO:0000259" key="3">
    <source>
        <dbReference type="Pfam" id="PF00483"/>
    </source>
</evidence>
<dbReference type="EMBL" id="AOMB01000020">
    <property type="protein sequence ID" value="EMA39173.1"/>
    <property type="molecule type" value="Genomic_DNA"/>
</dbReference>
<evidence type="ECO:0000256" key="1">
    <source>
        <dbReference type="ARBA" id="ARBA00022679"/>
    </source>
</evidence>